<dbReference type="InterPro" id="IPR005888">
    <property type="entry name" value="dTDP_Gluc_deHydtase"/>
</dbReference>
<dbReference type="Pfam" id="PF01370">
    <property type="entry name" value="Epimerase"/>
    <property type="match status" value="1"/>
</dbReference>
<reference evidence="4" key="1">
    <citation type="submission" date="2023-07" db="EMBL/GenBank/DDBJ databases">
        <authorList>
            <person name="Colorado M.A."/>
            <person name="Villamil L.M."/>
            <person name="Melo J.F."/>
            <person name="Rodriguez J.A."/>
            <person name="Ruiz R.Y."/>
        </authorList>
    </citation>
    <scope>NUCLEOTIDE SEQUENCE [LARGE SCALE GENOMIC DNA]</scope>
    <source>
        <strain evidence="4">C33</strain>
    </source>
</reference>
<organism evidence="3 4">
    <name type="scientific">Candidatus Cetobacterium colombiensis</name>
    <dbReference type="NCBI Taxonomy" id="3073100"/>
    <lineage>
        <taxon>Bacteria</taxon>
        <taxon>Fusobacteriati</taxon>
        <taxon>Fusobacteriota</taxon>
        <taxon>Fusobacteriia</taxon>
        <taxon>Fusobacteriales</taxon>
        <taxon>Fusobacteriaceae</taxon>
        <taxon>Cetobacterium</taxon>
    </lineage>
</organism>
<accession>A0ABU4W8W3</accession>
<evidence type="ECO:0000256" key="1">
    <source>
        <dbReference type="ARBA" id="ARBA00007637"/>
    </source>
</evidence>
<feature type="domain" description="NAD-dependent epimerase/dehydratase" evidence="2">
    <location>
        <begin position="12"/>
        <end position="292"/>
    </location>
</feature>
<dbReference type="InterPro" id="IPR001509">
    <property type="entry name" value="Epimerase_deHydtase"/>
</dbReference>
<dbReference type="RefSeq" id="WP_320313362.1">
    <property type="nucleotide sequence ID" value="NZ_JAVIKH010000005.1"/>
</dbReference>
<dbReference type="CDD" id="cd05246">
    <property type="entry name" value="dTDP_GD_SDR_e"/>
    <property type="match status" value="1"/>
</dbReference>
<dbReference type="Proteomes" id="UP001279681">
    <property type="component" value="Unassembled WGS sequence"/>
</dbReference>
<dbReference type="InterPro" id="IPR036291">
    <property type="entry name" value="NAD(P)-bd_dom_sf"/>
</dbReference>
<protein>
    <submittedName>
        <fullName evidence="3">dTDP-glucose 4,6-dehydratase</fullName>
    </submittedName>
</protein>
<keyword evidence="4" id="KW-1185">Reference proteome</keyword>
<comment type="similarity">
    <text evidence="1">Belongs to the NAD(P)-dependent epimerase/dehydratase family.</text>
</comment>
<dbReference type="Gene3D" id="3.90.25.10">
    <property type="entry name" value="UDP-galactose 4-epimerase, domain 1"/>
    <property type="match status" value="1"/>
</dbReference>
<proteinExistence type="inferred from homology"/>
<gene>
    <name evidence="3" type="ORF">RFV38_05515</name>
</gene>
<dbReference type="PANTHER" id="PTHR43000">
    <property type="entry name" value="DTDP-D-GLUCOSE 4,6-DEHYDRATASE-RELATED"/>
    <property type="match status" value="1"/>
</dbReference>
<evidence type="ECO:0000313" key="4">
    <source>
        <dbReference type="Proteomes" id="UP001279681"/>
    </source>
</evidence>
<evidence type="ECO:0000313" key="3">
    <source>
        <dbReference type="EMBL" id="MDX8335956.1"/>
    </source>
</evidence>
<dbReference type="SUPFAM" id="SSF51735">
    <property type="entry name" value="NAD(P)-binding Rossmann-fold domains"/>
    <property type="match status" value="1"/>
</dbReference>
<name>A0ABU4W8W3_9FUSO</name>
<dbReference type="EMBL" id="JAVIKH010000005">
    <property type="protein sequence ID" value="MDX8335956.1"/>
    <property type="molecule type" value="Genomic_DNA"/>
</dbReference>
<dbReference type="Gene3D" id="3.40.50.720">
    <property type="entry name" value="NAD(P)-binding Rossmann-like Domain"/>
    <property type="match status" value="1"/>
</dbReference>
<comment type="caution">
    <text evidence="3">The sequence shown here is derived from an EMBL/GenBank/DDBJ whole genome shotgun (WGS) entry which is preliminary data.</text>
</comment>
<evidence type="ECO:0000259" key="2">
    <source>
        <dbReference type="Pfam" id="PF01370"/>
    </source>
</evidence>
<sequence length="405" mass="46585">MDEYLNVGKTYLVTGGAGFIGANFVKYMLEKYADIKLVVLDKLTYAGNLGTIREELKDSRISFVKGDICNRELVENIFMQHDIDYVVNFAAESHVDRSIENPQIFLETNILGTQNLMEVAKNFWTIGKDSNGYPIYKEGKKFHHVSTDEVYGSLSKDFDIPKELILDEAVRKIATGRKNLQTYGEKMFTESTPLDPRSPYSASKTASDMIVMSYGETYKFPFNITRCSNNYGPYHFPEKLIPLIIKNILAGKKLPVYGKGDNVRDWLYVMDHCKGIDMVISKVEAHEIYNIGGFNEEQNINIVKLTIDTIARIMKEEPKYQSVLSTDLSNINYDLITYVQDRLGHDSRYAIDPTKIVTELGWYPETPFTEGIEKTIRWYLDNQEWVAEVTTGDYQGYYDKIYKER</sequence>